<evidence type="ECO:0000256" key="11">
    <source>
        <dbReference type="SAM" id="Coils"/>
    </source>
</evidence>
<evidence type="ECO:0000256" key="3">
    <source>
        <dbReference type="ARBA" id="ARBA00008894"/>
    </source>
</evidence>
<keyword evidence="6" id="KW-0381">Hypersensitive response</keyword>
<keyword evidence="7" id="KW-0677">Repeat</keyword>
<dbReference type="PANTHER" id="PTHR23155">
    <property type="entry name" value="DISEASE RESISTANCE PROTEIN RP"/>
    <property type="match status" value="1"/>
</dbReference>
<comment type="similarity">
    <text evidence="3">Belongs to the disease resistance NB-LRR family.</text>
</comment>
<dbReference type="InterPro" id="IPR042197">
    <property type="entry name" value="Apaf_helical"/>
</dbReference>
<dbReference type="Gene3D" id="1.10.8.430">
    <property type="entry name" value="Helical domain of apoptotic protease-activating factors"/>
    <property type="match status" value="1"/>
</dbReference>
<dbReference type="Gramene" id="CDP20153">
    <property type="protein sequence ID" value="CDP20153"/>
    <property type="gene ID" value="GSCOC_T00011228001"/>
</dbReference>
<evidence type="ECO:0000259" key="13">
    <source>
        <dbReference type="Pfam" id="PF23559"/>
    </source>
</evidence>
<evidence type="ECO:0000256" key="9">
    <source>
        <dbReference type="ARBA" id="ARBA00022821"/>
    </source>
</evidence>
<dbReference type="PhylomeDB" id="A0A068VKF4"/>
<dbReference type="Gene3D" id="1.10.10.10">
    <property type="entry name" value="Winged helix-like DNA-binding domain superfamily/Winged helix DNA-binding domain"/>
    <property type="match status" value="1"/>
</dbReference>
<keyword evidence="9" id="KW-0611">Plant defense</keyword>
<evidence type="ECO:0000256" key="4">
    <source>
        <dbReference type="ARBA" id="ARBA00022490"/>
    </source>
</evidence>
<comment type="function">
    <text evidence="1">Confers resistance to late blight (Phytophthora infestans) races carrying the avirulence gene Avr1. Resistance proteins guard the plant against pathogens that contain an appropriate avirulence protein via an indirect interaction with this avirulence protein. That triggers a defense system including the hypersensitive response, which restricts the pathogen growth.</text>
</comment>
<dbReference type="Gene3D" id="3.40.50.300">
    <property type="entry name" value="P-loop containing nucleotide triphosphate hydrolases"/>
    <property type="match status" value="1"/>
</dbReference>
<dbReference type="InterPro" id="IPR044974">
    <property type="entry name" value="Disease_R_plants"/>
</dbReference>
<dbReference type="Pfam" id="PF23559">
    <property type="entry name" value="WHD_DRP"/>
    <property type="match status" value="1"/>
</dbReference>
<dbReference type="GO" id="GO:0043531">
    <property type="term" value="F:ADP binding"/>
    <property type="evidence" value="ECO:0007669"/>
    <property type="project" value="InterPro"/>
</dbReference>
<dbReference type="Proteomes" id="UP000295252">
    <property type="component" value="Unassembled WGS sequence"/>
</dbReference>
<keyword evidence="16" id="KW-1185">Reference proteome</keyword>
<keyword evidence="5" id="KW-0433">Leucine-rich repeat</keyword>
<evidence type="ECO:0000256" key="10">
    <source>
        <dbReference type="ARBA" id="ARBA00022840"/>
    </source>
</evidence>
<proteinExistence type="inferred from homology"/>
<evidence type="ECO:0000256" key="5">
    <source>
        <dbReference type="ARBA" id="ARBA00022614"/>
    </source>
</evidence>
<dbReference type="Pfam" id="PF23598">
    <property type="entry name" value="LRR_14"/>
    <property type="match status" value="1"/>
</dbReference>
<dbReference type="GO" id="GO:0009626">
    <property type="term" value="P:plant-type hypersensitive response"/>
    <property type="evidence" value="ECO:0007669"/>
    <property type="project" value="UniProtKB-KW"/>
</dbReference>
<evidence type="ECO:0000256" key="7">
    <source>
        <dbReference type="ARBA" id="ARBA00022737"/>
    </source>
</evidence>
<dbReference type="EMBL" id="HG740028">
    <property type="protein sequence ID" value="CDP20153.1"/>
    <property type="molecule type" value="Genomic_DNA"/>
</dbReference>
<dbReference type="FunFam" id="3.40.50.300:FF:001091">
    <property type="entry name" value="Probable disease resistance protein At1g61300"/>
    <property type="match status" value="1"/>
</dbReference>
<dbReference type="InParanoid" id="A0A068VKF4"/>
<feature type="domain" description="NB-ARC" evidence="12">
    <location>
        <begin position="724"/>
        <end position="895"/>
    </location>
</feature>
<evidence type="ECO:0000256" key="8">
    <source>
        <dbReference type="ARBA" id="ARBA00022741"/>
    </source>
</evidence>
<evidence type="ECO:0000313" key="16">
    <source>
        <dbReference type="Proteomes" id="UP000295252"/>
    </source>
</evidence>
<dbReference type="PRINTS" id="PR00364">
    <property type="entry name" value="DISEASERSIST"/>
</dbReference>
<dbReference type="InterPro" id="IPR058922">
    <property type="entry name" value="WHD_DRP"/>
</dbReference>
<keyword evidence="4" id="KW-0963">Cytoplasm</keyword>
<organism evidence="15 16">
    <name type="scientific">Coffea canephora</name>
    <name type="common">Robusta coffee</name>
    <dbReference type="NCBI Taxonomy" id="49390"/>
    <lineage>
        <taxon>Eukaryota</taxon>
        <taxon>Viridiplantae</taxon>
        <taxon>Streptophyta</taxon>
        <taxon>Embryophyta</taxon>
        <taxon>Tracheophyta</taxon>
        <taxon>Spermatophyta</taxon>
        <taxon>Magnoliopsida</taxon>
        <taxon>eudicotyledons</taxon>
        <taxon>Gunneridae</taxon>
        <taxon>Pentapetalae</taxon>
        <taxon>asterids</taxon>
        <taxon>lamiids</taxon>
        <taxon>Gentianales</taxon>
        <taxon>Rubiaceae</taxon>
        <taxon>Ixoroideae</taxon>
        <taxon>Gardenieae complex</taxon>
        <taxon>Bertiereae - Coffeeae clade</taxon>
        <taxon>Coffeeae</taxon>
        <taxon>Coffea</taxon>
    </lineage>
</organism>
<dbReference type="InterPro" id="IPR036388">
    <property type="entry name" value="WH-like_DNA-bd_sf"/>
</dbReference>
<name>A0A068VKF4_COFCA</name>
<sequence>MSKTFNSVDYILKVLEGTWGNDGDDAAEEEDAFRDPFENLKVELRLLRTFLKYVGNWRDTDDMIQADFLVLDAEFEAALSVVKRDLSTASYQKGYERSAEFLDSAIAQLQEKITFFRRKVMKIYEYMTNYSFQSEPPPLTKTRQWNEFFDSLEQNLKDLLHGKYKLIEPVLVRELMALEENVIPFKELAWWSIRGADFVESDVLVQFAELGLQAAHLSYSCWCDKMDDEKISLFTDRVVMLSDLQKKLKLNTPQVADIYLNVLRGIKSYPDWAKAEVVDYYVDFLVPKKDQQLEIINQGFVEFILFLLDSCDALFNKDEVQLLLRDVVVVAIQIGSIGCSMTENMDEKNEVALYKLHSKMELLKAEAFLSVVLKPEDATVCYEERIDAHREGLKLLRKLLTDSPQGKTESNKTIWIHISALAKEVRFAVSSLKGKLFARRHRDVLEVLKVFLTEAFFTEVLNSQPYSDLMINDRENIETIYEGLILIRTFLMGPGEKNEELLSGVVSVSKFVRSLYDSFLASNFREDLVGNINLLLPKLVKRIKPFREEIKNIYLQQRSSMDYNFPRTNGVGFMDFLLGNLGVLYRKKDLGKRFIDKFDSNACMKRYVEALSRQVKIMRSLLKNIIEQYNEHSDLNDLRSCIIDMAYETEYFIDKILVGGCVEWYHALWFSDLIEEFKVIKLQASAIFDKMYSIEVHNVVHTSGSLISPAIVPNVDEVVIDLDDQAELIMDRLTRGTLQRQVVSIVGMPGLGKTTLAKKVYNDPSITYHFHIRAWCYISQVYRKRELLLNILSDIMELTNDVLELSEDDLEFKLYQCLKNRKYLIVLDDLWSREAWNDLEFSLPDDKNGSRILITSRLTDVALTTKSDSIAHSLRLFSDDESWNLLQKKLFNRKDCPDELVNLGKKIARGCKGLPLAVVAISGLLQRTGKKQDWWETVARTLSSCIADDPETRCMDILELSYSHLPTYLKPCFLYLGAFLKDREIPVSKLTRLWIAEGFVQNPELDSLEHLAEKYLNDLIGRSLVIASKRKSNGGVKTCCVHDMLRALCLVRCKEQNFLHSITGYDELFASSHENLDYGVDPGHCHPSISITYKKYRLSICSRRKHFAMSMPSGPCVRSLLFFATNDMYPRCPYNVGFITDNFKLLRVLDLECINMGHCFPRGLEHLVHLRYLAVCGDLDSIPASISCLWNLETLLVRGLKGKVDLPHTFWSMVKLRHVHVKSFTSFSFIKEDSSQLDNLVTLSSPVLFSGEETEKLMRQLPQLQKLGCIFSESKVDTGQGYGFPLLGFLTQLEALKVTYSGRFCHPRKFDFPLNLKKLTLSKFCLPWDCVSEIGRLPNLEVLKLLSRAFEGERWNMKEGEFLKLKFLKLDSLNIAQWKASADHLPKLQQLVLRNCRHLEEVPSGFADIPTLVMIEMQLCRSSAEESVRILKEEQLGLGIDDLKVLINC</sequence>
<keyword evidence="8" id="KW-0547">Nucleotide-binding</keyword>
<dbReference type="InterPro" id="IPR032675">
    <property type="entry name" value="LRR_dom_sf"/>
</dbReference>
<feature type="domain" description="Disease resistance protein winged helix" evidence="13">
    <location>
        <begin position="979"/>
        <end position="1048"/>
    </location>
</feature>
<dbReference type="InterPro" id="IPR027417">
    <property type="entry name" value="P-loop_NTPase"/>
</dbReference>
<keyword evidence="10" id="KW-0067">ATP-binding</keyword>
<dbReference type="GO" id="GO:0005737">
    <property type="term" value="C:cytoplasm"/>
    <property type="evidence" value="ECO:0007669"/>
    <property type="project" value="UniProtKB-SubCell"/>
</dbReference>
<dbReference type="SUPFAM" id="SSF52058">
    <property type="entry name" value="L domain-like"/>
    <property type="match status" value="1"/>
</dbReference>
<feature type="coiled-coil region" evidence="11">
    <location>
        <begin position="92"/>
        <end position="119"/>
    </location>
</feature>
<comment type="subcellular location">
    <subcellularLocation>
        <location evidence="2">Cytoplasm</location>
    </subcellularLocation>
</comment>
<evidence type="ECO:0000259" key="12">
    <source>
        <dbReference type="Pfam" id="PF00931"/>
    </source>
</evidence>
<dbReference type="SUPFAM" id="SSF52540">
    <property type="entry name" value="P-loop containing nucleoside triphosphate hydrolases"/>
    <property type="match status" value="1"/>
</dbReference>
<evidence type="ECO:0000313" key="15">
    <source>
        <dbReference type="EMBL" id="CDP20153.1"/>
    </source>
</evidence>
<dbReference type="InterPro" id="IPR002182">
    <property type="entry name" value="NB-ARC"/>
</dbReference>
<dbReference type="Gene3D" id="3.80.10.10">
    <property type="entry name" value="Ribonuclease Inhibitor"/>
    <property type="match status" value="1"/>
</dbReference>
<dbReference type="GO" id="GO:0051607">
    <property type="term" value="P:defense response to virus"/>
    <property type="evidence" value="ECO:0007669"/>
    <property type="project" value="UniProtKB-ARBA"/>
</dbReference>
<dbReference type="InterPro" id="IPR055414">
    <property type="entry name" value="LRR_R13L4/SHOC2-like"/>
</dbReference>
<evidence type="ECO:0000256" key="2">
    <source>
        <dbReference type="ARBA" id="ARBA00004496"/>
    </source>
</evidence>
<evidence type="ECO:0000259" key="14">
    <source>
        <dbReference type="Pfam" id="PF23598"/>
    </source>
</evidence>
<feature type="domain" description="Disease resistance R13L4/SHOC-2-like LRR" evidence="14">
    <location>
        <begin position="1140"/>
        <end position="1325"/>
    </location>
</feature>
<evidence type="ECO:0000256" key="1">
    <source>
        <dbReference type="ARBA" id="ARBA00002074"/>
    </source>
</evidence>
<dbReference type="GO" id="GO:0005524">
    <property type="term" value="F:ATP binding"/>
    <property type="evidence" value="ECO:0007669"/>
    <property type="project" value="UniProtKB-KW"/>
</dbReference>
<gene>
    <name evidence="15" type="ORF">GSCOC_T00011228001</name>
</gene>
<keyword evidence="11" id="KW-0175">Coiled coil</keyword>
<dbReference type="FunFam" id="1.10.10.10:FF:000322">
    <property type="entry name" value="Probable disease resistance protein At1g63360"/>
    <property type="match status" value="1"/>
</dbReference>
<protein>
    <submittedName>
        <fullName evidence="15">DH200=94 genomic scaffold, scaffold_944</fullName>
    </submittedName>
</protein>
<accession>A0A068VKF4</accession>
<dbReference type="PANTHER" id="PTHR23155:SF1152">
    <property type="entry name" value="AAA+ ATPASE DOMAIN-CONTAINING PROTEIN"/>
    <property type="match status" value="1"/>
</dbReference>
<reference evidence="16" key="1">
    <citation type="journal article" date="2014" name="Science">
        <title>The coffee genome provides insight into the convergent evolution of caffeine biosynthesis.</title>
        <authorList>
            <person name="Denoeud F."/>
            <person name="Carretero-Paulet L."/>
            <person name="Dereeper A."/>
            <person name="Droc G."/>
            <person name="Guyot R."/>
            <person name="Pietrella M."/>
            <person name="Zheng C."/>
            <person name="Alberti A."/>
            <person name="Anthony F."/>
            <person name="Aprea G."/>
            <person name="Aury J.M."/>
            <person name="Bento P."/>
            <person name="Bernard M."/>
            <person name="Bocs S."/>
            <person name="Campa C."/>
            <person name="Cenci A."/>
            <person name="Combes M.C."/>
            <person name="Crouzillat D."/>
            <person name="Da Silva C."/>
            <person name="Daddiego L."/>
            <person name="De Bellis F."/>
            <person name="Dussert S."/>
            <person name="Garsmeur O."/>
            <person name="Gayraud T."/>
            <person name="Guignon V."/>
            <person name="Jahn K."/>
            <person name="Jamilloux V."/>
            <person name="Joet T."/>
            <person name="Labadie K."/>
            <person name="Lan T."/>
            <person name="Leclercq J."/>
            <person name="Lepelley M."/>
            <person name="Leroy T."/>
            <person name="Li L.T."/>
            <person name="Librado P."/>
            <person name="Lopez L."/>
            <person name="Munoz A."/>
            <person name="Noel B."/>
            <person name="Pallavicini A."/>
            <person name="Perrotta G."/>
            <person name="Poncet V."/>
            <person name="Pot D."/>
            <person name="Priyono X."/>
            <person name="Rigoreau M."/>
            <person name="Rouard M."/>
            <person name="Rozas J."/>
            <person name="Tranchant-Dubreuil C."/>
            <person name="VanBuren R."/>
            <person name="Zhang Q."/>
            <person name="Andrade A.C."/>
            <person name="Argout X."/>
            <person name="Bertrand B."/>
            <person name="de Kochko A."/>
            <person name="Graziosi G."/>
            <person name="Henry R.J."/>
            <person name="Jayarama X."/>
            <person name="Ming R."/>
            <person name="Nagai C."/>
            <person name="Rounsley S."/>
            <person name="Sankoff D."/>
            <person name="Giuliano G."/>
            <person name="Albert V.A."/>
            <person name="Wincker P."/>
            <person name="Lashermes P."/>
        </authorList>
    </citation>
    <scope>NUCLEOTIDE SEQUENCE [LARGE SCALE GENOMIC DNA]</scope>
    <source>
        <strain evidence="16">cv. DH200-94</strain>
    </source>
</reference>
<dbReference type="Pfam" id="PF00931">
    <property type="entry name" value="NB-ARC"/>
    <property type="match status" value="1"/>
</dbReference>
<evidence type="ECO:0000256" key="6">
    <source>
        <dbReference type="ARBA" id="ARBA00022667"/>
    </source>
</evidence>